<gene>
    <name evidence="3" type="ORF">CK203_039350</name>
</gene>
<evidence type="ECO:0000313" key="3">
    <source>
        <dbReference type="EMBL" id="RVW83566.1"/>
    </source>
</evidence>
<feature type="region of interest" description="Disordered" evidence="1">
    <location>
        <begin position="1"/>
        <end position="29"/>
    </location>
</feature>
<evidence type="ECO:0000259" key="2">
    <source>
        <dbReference type="Pfam" id="PF14111"/>
    </source>
</evidence>
<name>A0A438HGG3_VITVI</name>
<dbReference type="PANTHER" id="PTHR34427">
    <property type="entry name" value="DUF4283 DOMAIN PROTEIN"/>
    <property type="match status" value="1"/>
</dbReference>
<dbReference type="Pfam" id="PF14111">
    <property type="entry name" value="DUF4283"/>
    <property type="match status" value="1"/>
</dbReference>
<accession>A0A438HGG3</accession>
<dbReference type="EMBL" id="QGNW01000225">
    <property type="protein sequence ID" value="RVW83566.1"/>
    <property type="molecule type" value="Genomic_DNA"/>
</dbReference>
<evidence type="ECO:0000313" key="4">
    <source>
        <dbReference type="Proteomes" id="UP000288805"/>
    </source>
</evidence>
<proteinExistence type="predicted"/>
<comment type="caution">
    <text evidence="3">The sequence shown here is derived from an EMBL/GenBank/DDBJ whole genome shotgun (WGS) entry which is preliminary data.</text>
</comment>
<protein>
    <recommendedName>
        <fullName evidence="2">DUF4283 domain-containing protein</fullName>
    </recommendedName>
</protein>
<feature type="compositionally biased region" description="Basic and acidic residues" evidence="1">
    <location>
        <begin position="1"/>
        <end position="22"/>
    </location>
</feature>
<sequence>MRESESQHTSDGDEGESRVENHGKRKGSSFVAESKVFEVEAEERKGKIQVAIVESKGGVSSWVRLGPASIGFFTEGLVQCIRDGKEGRWERGWKEKGRSYSLVRGANRAGCFLRLGVIDMEKRRFSICIPKGRGEKGEWASMVESLRNVGFWFDKKENNQEVRAMGRSYVKVAKGPRCRDATRVRMELKGEEIRSTVSRLEHCLVGKWNPKLAREENLERLGWSVASAWGLKGKLGLARLGKGRVFLEFKFVEEARNVLASRERSVGGIQMGLERWSPKVGCSTEGEARNEAWVRILGLPISLWVPTILRKVGEACSGFLGINSQTERMEELEWARVLIKTNGDELTSTLEIGVKGEIYALSLWWEISPSLRKKQGDNRDWYGRQNGEVRGDGVTHAGMRMGEMSDAWPEVQRRSDDVMGGQVGRAGREEFEKRAHFRQETCPISGSAGDGPSSYGPAEGLVGLKRADGPSEQGPLFLKGAESIVVGPTCGPSEGWANDGLELLSHGPAITLGGSHGPSQTQHHDRGLSAKFCDATHLAYNLEMEFLGCREKDERRKQQPESPSSMADCALVEEASRYGSDSNSWGLRVAGSSHSSSIYLGRTPEGEFYDHSGVMRENLQEGNTLSLAVAGGSTVSGKGCWDLVEVNCAVIEVQNPEWNSIRAEP</sequence>
<organism evidence="3 4">
    <name type="scientific">Vitis vinifera</name>
    <name type="common">Grape</name>
    <dbReference type="NCBI Taxonomy" id="29760"/>
    <lineage>
        <taxon>Eukaryota</taxon>
        <taxon>Viridiplantae</taxon>
        <taxon>Streptophyta</taxon>
        <taxon>Embryophyta</taxon>
        <taxon>Tracheophyta</taxon>
        <taxon>Spermatophyta</taxon>
        <taxon>Magnoliopsida</taxon>
        <taxon>eudicotyledons</taxon>
        <taxon>Gunneridae</taxon>
        <taxon>Pentapetalae</taxon>
        <taxon>rosids</taxon>
        <taxon>Vitales</taxon>
        <taxon>Vitaceae</taxon>
        <taxon>Viteae</taxon>
        <taxon>Vitis</taxon>
    </lineage>
</organism>
<dbReference type="Proteomes" id="UP000288805">
    <property type="component" value="Unassembled WGS sequence"/>
</dbReference>
<dbReference type="InterPro" id="IPR025558">
    <property type="entry name" value="DUF4283"/>
</dbReference>
<evidence type="ECO:0000256" key="1">
    <source>
        <dbReference type="SAM" id="MobiDB-lite"/>
    </source>
</evidence>
<dbReference type="PANTHER" id="PTHR34427:SF5">
    <property type="entry name" value="DUF4283 DOMAIN-CONTAINING PROTEIN"/>
    <property type="match status" value="1"/>
</dbReference>
<dbReference type="AlphaFoldDB" id="A0A438HGG3"/>
<feature type="domain" description="DUF4283" evidence="2">
    <location>
        <begin position="198"/>
        <end position="283"/>
    </location>
</feature>
<reference evidence="3 4" key="1">
    <citation type="journal article" date="2018" name="PLoS Genet.">
        <title>Population sequencing reveals clonal diversity and ancestral inbreeding in the grapevine cultivar Chardonnay.</title>
        <authorList>
            <person name="Roach M.J."/>
            <person name="Johnson D.L."/>
            <person name="Bohlmann J."/>
            <person name="van Vuuren H.J."/>
            <person name="Jones S.J."/>
            <person name="Pretorius I.S."/>
            <person name="Schmidt S.A."/>
            <person name="Borneman A.R."/>
        </authorList>
    </citation>
    <scope>NUCLEOTIDE SEQUENCE [LARGE SCALE GENOMIC DNA]</scope>
    <source>
        <strain evidence="4">cv. Chardonnay</strain>
        <tissue evidence="3">Leaf</tissue>
    </source>
</reference>